<protein>
    <submittedName>
        <fullName evidence="2">Retrovirus-related Pol polyprotein from transposon 17.6</fullName>
    </submittedName>
</protein>
<name>A0A9P6KX51_9MICR</name>
<comment type="caution">
    <text evidence="2">The sequence shown here is derived from an EMBL/GenBank/DDBJ whole genome shotgun (WGS) entry which is preliminary data.</text>
</comment>
<organism evidence="2 3">
    <name type="scientific">Nosema granulosis</name>
    <dbReference type="NCBI Taxonomy" id="83296"/>
    <lineage>
        <taxon>Eukaryota</taxon>
        <taxon>Fungi</taxon>
        <taxon>Fungi incertae sedis</taxon>
        <taxon>Microsporidia</taxon>
        <taxon>Nosematidae</taxon>
        <taxon>Nosema</taxon>
    </lineage>
</organism>
<evidence type="ECO:0000259" key="1">
    <source>
        <dbReference type="Pfam" id="PF17919"/>
    </source>
</evidence>
<reference evidence="2 3" key="1">
    <citation type="journal article" date="2020" name="Genome Biol. Evol.">
        <title>Comparative genomics of strictly vertically transmitted, feminizing microsporidia endosymbionts of amphipod crustaceans.</title>
        <authorList>
            <person name="Cormier A."/>
            <person name="Chebbi M.A."/>
            <person name="Giraud I."/>
            <person name="Wattier R."/>
            <person name="Teixeira M."/>
            <person name="Gilbert C."/>
            <person name="Rigaud T."/>
            <person name="Cordaux R."/>
        </authorList>
    </citation>
    <scope>NUCLEOTIDE SEQUENCE [LARGE SCALE GENOMIC DNA]</scope>
    <source>
        <strain evidence="2 3">Ou3-Ou53</strain>
    </source>
</reference>
<feature type="domain" description="Reverse transcriptase/retrotransposon-derived protein RNase H-like" evidence="1">
    <location>
        <begin position="41"/>
        <end position="101"/>
    </location>
</feature>
<dbReference type="InterPro" id="IPR041577">
    <property type="entry name" value="RT_RNaseH_2"/>
</dbReference>
<dbReference type="InterPro" id="IPR043128">
    <property type="entry name" value="Rev_trsase/Diguanyl_cyclase"/>
</dbReference>
<evidence type="ECO:0000313" key="2">
    <source>
        <dbReference type="EMBL" id="KAF9760728.1"/>
    </source>
</evidence>
<dbReference type="Proteomes" id="UP000740883">
    <property type="component" value="Unassembled WGS sequence"/>
</dbReference>
<evidence type="ECO:0000313" key="3">
    <source>
        <dbReference type="Proteomes" id="UP000740883"/>
    </source>
</evidence>
<gene>
    <name evidence="2" type="primary">pol_258</name>
    <name evidence="2" type="ORF">NGRA_3040</name>
</gene>
<dbReference type="AlphaFoldDB" id="A0A9P6KX51"/>
<keyword evidence="3" id="KW-1185">Reference proteome</keyword>
<dbReference type="OrthoDB" id="3341476at2759"/>
<dbReference type="PANTHER" id="PTHR33064">
    <property type="entry name" value="POL PROTEIN"/>
    <property type="match status" value="1"/>
</dbReference>
<dbReference type="SUPFAM" id="SSF56672">
    <property type="entry name" value="DNA/RNA polymerases"/>
    <property type="match status" value="1"/>
</dbReference>
<dbReference type="PANTHER" id="PTHR33064:SF37">
    <property type="entry name" value="RIBONUCLEASE H"/>
    <property type="match status" value="1"/>
</dbReference>
<dbReference type="Gene3D" id="3.30.70.270">
    <property type="match status" value="1"/>
</dbReference>
<accession>A0A9P6KX51</accession>
<dbReference type="InterPro" id="IPR051320">
    <property type="entry name" value="Viral_Replic_Matur_Polypro"/>
</dbReference>
<proteinExistence type="predicted"/>
<dbReference type="EMBL" id="SBJO01000535">
    <property type="protein sequence ID" value="KAF9760728.1"/>
    <property type="molecule type" value="Genomic_DNA"/>
</dbReference>
<dbReference type="Pfam" id="PF17919">
    <property type="entry name" value="RT_RNaseH_2"/>
    <property type="match status" value="1"/>
</dbReference>
<dbReference type="InterPro" id="IPR043502">
    <property type="entry name" value="DNA/RNA_pol_sf"/>
</dbReference>
<sequence>MVNYCREFIYNFASIVGPLYTRLKGETKNSQKKITLSNIEMAAFKEIRCKLSENTQRTQPDFDQEFILTTDASDKGLGAILSQKDKIGNEKVISTFSKNFDK</sequence>